<organism evidence="1 2">
    <name type="scientific">Vibrio scophthalmi</name>
    <dbReference type="NCBI Taxonomy" id="45658"/>
    <lineage>
        <taxon>Bacteria</taxon>
        <taxon>Pseudomonadati</taxon>
        <taxon>Pseudomonadota</taxon>
        <taxon>Gammaproteobacteria</taxon>
        <taxon>Vibrionales</taxon>
        <taxon>Vibrionaceae</taxon>
        <taxon>Vibrio</taxon>
    </lineage>
</organism>
<accession>A0A1E3WIZ8</accession>
<sequence length="62" mass="7185">MKTVKLKPKDKELMVRDPETRVPLKKTGEEKPLNAYWIRRIKDGSVIQMSSPTTKASKEDKE</sequence>
<comment type="caution">
    <text evidence="1">The sequence shown here is derived from an EMBL/GenBank/DDBJ whole genome shotgun (WGS) entry which is preliminary data.</text>
</comment>
<dbReference type="AlphaFoldDB" id="A0A1E3WIZ8"/>
<reference evidence="1 2" key="1">
    <citation type="submission" date="2016-08" db="EMBL/GenBank/DDBJ databases">
        <title>Genome sequencing of Vibrio scophthalmi strain FP3289, an isolated from Paralichthys olivaceus.</title>
        <authorList>
            <person name="Han H.-J."/>
        </authorList>
    </citation>
    <scope>NUCLEOTIDE SEQUENCE [LARGE SCALE GENOMIC DNA]</scope>
    <source>
        <strain evidence="1 2">FP3289</strain>
    </source>
</reference>
<evidence type="ECO:0000313" key="1">
    <source>
        <dbReference type="EMBL" id="ODS09731.1"/>
    </source>
</evidence>
<dbReference type="RefSeq" id="WP_069447384.1">
    <property type="nucleotide sequence ID" value="NZ_MDCJ01000003.1"/>
</dbReference>
<name>A0A1E3WIZ8_9VIBR</name>
<proteinExistence type="predicted"/>
<dbReference type="OrthoDB" id="8689507at2"/>
<dbReference type="Pfam" id="PF10948">
    <property type="entry name" value="DUF2635"/>
    <property type="match status" value="1"/>
</dbReference>
<gene>
    <name evidence="1" type="ORF">VSF3289_03193</name>
</gene>
<protein>
    <submittedName>
        <fullName evidence="1">Mu-like prophage FluMu protein gp38</fullName>
    </submittedName>
</protein>
<dbReference type="EMBL" id="MDCJ01000003">
    <property type="protein sequence ID" value="ODS09731.1"/>
    <property type="molecule type" value="Genomic_DNA"/>
</dbReference>
<dbReference type="Proteomes" id="UP000095131">
    <property type="component" value="Unassembled WGS sequence"/>
</dbReference>
<dbReference type="InterPro" id="IPR024400">
    <property type="entry name" value="DUF2635"/>
</dbReference>
<evidence type="ECO:0000313" key="2">
    <source>
        <dbReference type="Proteomes" id="UP000095131"/>
    </source>
</evidence>